<feature type="compositionally biased region" description="Low complexity" evidence="2">
    <location>
        <begin position="203"/>
        <end position="229"/>
    </location>
</feature>
<feature type="region of interest" description="Disordered" evidence="2">
    <location>
        <begin position="581"/>
        <end position="633"/>
    </location>
</feature>
<comment type="caution">
    <text evidence="3">The sequence shown here is derived from an EMBL/GenBank/DDBJ whole genome shotgun (WGS) entry which is preliminary data.</text>
</comment>
<evidence type="ECO:0000313" key="3">
    <source>
        <dbReference type="EMBL" id="KPA85992.1"/>
    </source>
</evidence>
<evidence type="ECO:0000313" key="4">
    <source>
        <dbReference type="Proteomes" id="UP000037923"/>
    </source>
</evidence>
<dbReference type="PANTHER" id="PTHR15481:SF0">
    <property type="entry name" value="LD23870P-RELATED"/>
    <property type="match status" value="1"/>
</dbReference>
<feature type="compositionally biased region" description="Basic and acidic residues" evidence="2">
    <location>
        <begin position="171"/>
        <end position="196"/>
    </location>
</feature>
<keyword evidence="1" id="KW-0694">RNA-binding</keyword>
<dbReference type="GO" id="GO:0005654">
    <property type="term" value="C:nucleoplasm"/>
    <property type="evidence" value="ECO:0007669"/>
    <property type="project" value="TreeGrafter"/>
</dbReference>
<dbReference type="AlphaFoldDB" id="A0A0N0E036"/>
<dbReference type="GO" id="GO:0000398">
    <property type="term" value="P:mRNA splicing, via spliceosome"/>
    <property type="evidence" value="ECO:0007669"/>
    <property type="project" value="TreeGrafter"/>
</dbReference>
<feature type="compositionally biased region" description="Low complexity" evidence="2">
    <location>
        <begin position="256"/>
        <end position="265"/>
    </location>
</feature>
<accession>A0A0N0E036</accession>
<dbReference type="EMBL" id="LGTL01000001">
    <property type="protein sequence ID" value="KPA85992.1"/>
    <property type="molecule type" value="Genomic_DNA"/>
</dbReference>
<feature type="compositionally biased region" description="Low complexity" evidence="2">
    <location>
        <begin position="65"/>
        <end position="93"/>
    </location>
</feature>
<feature type="compositionally biased region" description="Low complexity" evidence="2">
    <location>
        <begin position="598"/>
        <end position="630"/>
    </location>
</feature>
<dbReference type="OMA" id="IMRRYAH"/>
<reference evidence="3 4" key="1">
    <citation type="submission" date="2015-07" db="EMBL/GenBank/DDBJ databases">
        <title>High-quality genome of monoxenous trypanosomatid Leptomonas pyrrhocoris.</title>
        <authorList>
            <person name="Flegontov P."/>
            <person name="Butenko A."/>
            <person name="Firsov S."/>
            <person name="Vlcek C."/>
            <person name="Logacheva M.D."/>
            <person name="Field M."/>
            <person name="Filatov D."/>
            <person name="Flegontova O."/>
            <person name="Gerasimov E."/>
            <person name="Jackson A.P."/>
            <person name="Kelly S."/>
            <person name="Opperdoes F."/>
            <person name="O'Reilly A."/>
            <person name="Votypka J."/>
            <person name="Yurchenko V."/>
            <person name="Lukes J."/>
        </authorList>
    </citation>
    <scope>NUCLEOTIDE SEQUENCE [LARGE SCALE GENOMIC DNA]</scope>
    <source>
        <strain evidence="3">H10</strain>
    </source>
</reference>
<dbReference type="OrthoDB" id="266813at2759"/>
<dbReference type="GO" id="GO:0003723">
    <property type="term" value="F:RNA binding"/>
    <property type="evidence" value="ECO:0007669"/>
    <property type="project" value="UniProtKB-KW"/>
</dbReference>
<feature type="compositionally biased region" description="Acidic residues" evidence="2">
    <location>
        <begin position="581"/>
        <end position="597"/>
    </location>
</feature>
<proteinExistence type="predicted"/>
<sequence>MEALTLPLAPGSTTAILHPINVFGASWAILRHALSSLNPDTAIVRRVHHPRRTRSHAGAEESRGVDTASVASSRASRRSNASSTAAGGAAADSAAHRQRHHRTHSGEADSTRRHRHRTSSSQESESAADGTAAATTTAASSSSGTRRTRSAEEPRAASRRTAAEGGDQTAEEGKETRVRRSHSDGARGRSSRRGDDNGGSGSGTTTPRLSTSHPLSPAATAAAASGLTPPLAPPPPVPRGLGKPPLSARQRSTTPAGAEGDGAAAPVSSERHRHHRSGSGGGLSSSGRSSRTRRSAADDEESNEGSVIVIRDGAGISLGSVMAGWPSLFAAAGTGSVKSFSWSPRAWWNRLRVVKVTRPAFLIDHVLHAVPVMIVHYCCELKRQLVTLPLLRFSDICVRFSPRDAAHSEAAGRAGAPAATKTSADWPPTEEAFEASPSATIGHLLLTRWMLHAVESYIDKSFFLDETLVVRQLRSKRTLRRVVGWTVRVVSHTVFDPLLLSIVVPLLISSETSAAAASTDAPRVLFTVPGMVRGLGISAASVIIQWLVMPTASRLVDRAVLTSFELVEYLIMRRYAHWSDEDEDEEEDDLDEEDGDDGASIASGVSGASRDVESRSASQQSSASAAAEVATAEDRIRRQRRRLRREKLERRKRREQRQAARERAMRRTVLRAIVYRVVSSVVAQVVVDHPLSVLVELLRGRATLHFTGMLTPYAAMTAAQDGLSWANVWRYAEAFATPVKRAAADREDEGVPRSVVALRRAGRDAAQELVVISSSVLDNSGQQGTLDAVKRRAAAKKARGKVTSAADSAEFLLHSALSLSPFYYGLQFTVIDNVLSFYMAVWTRLTKQ</sequence>
<name>A0A0N0E036_LEPPY</name>
<dbReference type="GeneID" id="26900579"/>
<feature type="compositionally biased region" description="Low complexity" evidence="2">
    <location>
        <begin position="119"/>
        <end position="145"/>
    </location>
</feature>
<evidence type="ECO:0000256" key="2">
    <source>
        <dbReference type="SAM" id="MobiDB-lite"/>
    </source>
</evidence>
<dbReference type="PANTHER" id="PTHR15481">
    <property type="entry name" value="RIBONUCLEIC ACID BINDING PROTEIN S1"/>
    <property type="match status" value="1"/>
</dbReference>
<keyword evidence="4" id="KW-1185">Reference proteome</keyword>
<gene>
    <name evidence="3" type="ORF">ABB37_00281</name>
</gene>
<dbReference type="Proteomes" id="UP000037923">
    <property type="component" value="Unassembled WGS sequence"/>
</dbReference>
<organism evidence="3 4">
    <name type="scientific">Leptomonas pyrrhocoris</name>
    <name type="common">Firebug parasite</name>
    <dbReference type="NCBI Taxonomy" id="157538"/>
    <lineage>
        <taxon>Eukaryota</taxon>
        <taxon>Discoba</taxon>
        <taxon>Euglenozoa</taxon>
        <taxon>Kinetoplastea</taxon>
        <taxon>Metakinetoplastina</taxon>
        <taxon>Trypanosomatida</taxon>
        <taxon>Trypanosomatidae</taxon>
        <taxon>Leishmaniinae</taxon>
        <taxon>Leptomonas</taxon>
    </lineage>
</organism>
<protein>
    <submittedName>
        <fullName evidence="3">Uncharacterized protein</fullName>
    </submittedName>
</protein>
<dbReference type="VEuPathDB" id="TriTrypDB:LpyrH10_01_2810"/>
<evidence type="ECO:0000256" key="1">
    <source>
        <dbReference type="ARBA" id="ARBA00022884"/>
    </source>
</evidence>
<dbReference type="GO" id="GO:0005737">
    <property type="term" value="C:cytoplasm"/>
    <property type="evidence" value="ECO:0007669"/>
    <property type="project" value="TreeGrafter"/>
</dbReference>
<dbReference type="RefSeq" id="XP_015664431.1">
    <property type="nucleotide sequence ID" value="XM_015796423.1"/>
</dbReference>
<dbReference type="GO" id="GO:0061574">
    <property type="term" value="C:ASAP complex"/>
    <property type="evidence" value="ECO:0007669"/>
    <property type="project" value="TreeGrafter"/>
</dbReference>
<feature type="region of interest" description="Disordered" evidence="2">
    <location>
        <begin position="49"/>
        <end position="304"/>
    </location>
</feature>